<proteinExistence type="predicted"/>
<dbReference type="Proteomes" id="UP000316621">
    <property type="component" value="Chromosome 2"/>
</dbReference>
<name>A0A4Y7IIT2_PAPSO</name>
<dbReference type="Gramene" id="RZC48794">
    <property type="protein sequence ID" value="RZC48794"/>
    <property type="gene ID" value="C5167_017224"/>
</dbReference>
<evidence type="ECO:0000313" key="1">
    <source>
        <dbReference type="EMBL" id="RZC48794.1"/>
    </source>
</evidence>
<dbReference type="AlphaFoldDB" id="A0A4Y7IIT2"/>
<gene>
    <name evidence="1" type="ORF">C5167_017224</name>
</gene>
<reference evidence="1 2" key="1">
    <citation type="journal article" date="2018" name="Science">
        <title>The opium poppy genome and morphinan production.</title>
        <authorList>
            <person name="Guo L."/>
            <person name="Winzer T."/>
            <person name="Yang X."/>
            <person name="Li Y."/>
            <person name="Ning Z."/>
            <person name="He Z."/>
            <person name="Teodor R."/>
            <person name="Lu Y."/>
            <person name="Bowser T.A."/>
            <person name="Graham I.A."/>
            <person name="Ye K."/>
        </authorList>
    </citation>
    <scope>NUCLEOTIDE SEQUENCE [LARGE SCALE GENOMIC DNA]</scope>
    <source>
        <strain evidence="2">cv. HN1</strain>
        <tissue evidence="1">Leaves</tissue>
    </source>
</reference>
<sequence length="122" mass="13720">MSNLATRSGRQSNREFELKMPQDSTNITISTQYIHDIREEEGTSEGTLIPGVLSSCDMFIGSLTAHLNVVSIGSTEREERESATERSLSYLSLITNYLIQRPHHGTRVFDLIDDLCIGEMQQ</sequence>
<keyword evidence="2" id="KW-1185">Reference proteome</keyword>
<organism evidence="1 2">
    <name type="scientific">Papaver somniferum</name>
    <name type="common">Opium poppy</name>
    <dbReference type="NCBI Taxonomy" id="3469"/>
    <lineage>
        <taxon>Eukaryota</taxon>
        <taxon>Viridiplantae</taxon>
        <taxon>Streptophyta</taxon>
        <taxon>Embryophyta</taxon>
        <taxon>Tracheophyta</taxon>
        <taxon>Spermatophyta</taxon>
        <taxon>Magnoliopsida</taxon>
        <taxon>Ranunculales</taxon>
        <taxon>Papaveraceae</taxon>
        <taxon>Papaveroideae</taxon>
        <taxon>Papaver</taxon>
    </lineage>
</organism>
<accession>A0A4Y7IIT2</accession>
<protein>
    <submittedName>
        <fullName evidence="1">Uncharacterized protein</fullName>
    </submittedName>
</protein>
<evidence type="ECO:0000313" key="2">
    <source>
        <dbReference type="Proteomes" id="UP000316621"/>
    </source>
</evidence>
<dbReference type="EMBL" id="CM010716">
    <property type="protein sequence ID" value="RZC48794.1"/>
    <property type="molecule type" value="Genomic_DNA"/>
</dbReference>